<dbReference type="PROSITE" id="PS50164">
    <property type="entry name" value="GIY_YIG"/>
    <property type="match status" value="1"/>
</dbReference>
<dbReference type="CDD" id="cd00719">
    <property type="entry name" value="GIY-YIG_SF"/>
    <property type="match status" value="1"/>
</dbReference>
<name>A0A830EAL7_9EURY</name>
<dbReference type="EMBL" id="BMCI01000009">
    <property type="protein sequence ID" value="GGC71826.1"/>
    <property type="molecule type" value="Genomic_DNA"/>
</dbReference>
<reference evidence="2" key="1">
    <citation type="journal article" date="2014" name="Int. J. Syst. Evol. Microbiol.">
        <title>Complete genome sequence of Corynebacterium casei LMG S-19264T (=DSM 44701T), isolated from a smear-ripened cheese.</title>
        <authorList>
            <consortium name="US DOE Joint Genome Institute (JGI-PGF)"/>
            <person name="Walter F."/>
            <person name="Albersmeier A."/>
            <person name="Kalinowski J."/>
            <person name="Ruckert C."/>
        </authorList>
    </citation>
    <scope>NUCLEOTIDE SEQUENCE</scope>
    <source>
        <strain evidence="2">CCM 7217</strain>
    </source>
</reference>
<comment type="caution">
    <text evidence="2">The sequence shown here is derived from an EMBL/GenBank/DDBJ whole genome shotgun (WGS) entry which is preliminary data.</text>
</comment>
<proteinExistence type="predicted"/>
<evidence type="ECO:0000259" key="1">
    <source>
        <dbReference type="PROSITE" id="PS50164"/>
    </source>
</evidence>
<dbReference type="Proteomes" id="UP000646833">
    <property type="component" value="Unassembled WGS sequence"/>
</dbReference>
<dbReference type="Gene3D" id="3.40.1440.10">
    <property type="entry name" value="GIY-YIG endonuclease"/>
    <property type="match status" value="1"/>
</dbReference>
<dbReference type="InterPro" id="IPR000305">
    <property type="entry name" value="GIY-YIG_endonuc"/>
</dbReference>
<sequence length="134" mass="16105">MPPQPGRPFDYTRENIRGSVPAEAGVYWLRTNDGVAYIGESNNLQRRLFEHAEKDPLRFQYDTVRSYCERYDLVNYPWRSPKWMAHKIENTELSLYEDRFGRLPPLNQKRNNHRTDVLESVIETVYREGKNWWP</sequence>
<accession>A0A830EAL7</accession>
<evidence type="ECO:0000313" key="2">
    <source>
        <dbReference type="EMBL" id="GGC71826.1"/>
    </source>
</evidence>
<reference evidence="2" key="2">
    <citation type="submission" date="2020-09" db="EMBL/GenBank/DDBJ databases">
        <authorList>
            <person name="Sun Q."/>
            <person name="Sedlacek I."/>
        </authorList>
    </citation>
    <scope>NUCLEOTIDE SEQUENCE</scope>
    <source>
        <strain evidence="2">CCM 7217</strain>
    </source>
</reference>
<dbReference type="RefSeq" id="WP_152420734.1">
    <property type="nucleotide sequence ID" value="NZ_BMCI01000009.1"/>
</dbReference>
<dbReference type="InterPro" id="IPR035901">
    <property type="entry name" value="GIY-YIG_endonuc_sf"/>
</dbReference>
<feature type="domain" description="GIY-YIG" evidence="1">
    <location>
        <begin position="22"/>
        <end position="108"/>
    </location>
</feature>
<dbReference type="Pfam" id="PF01541">
    <property type="entry name" value="GIY-YIG"/>
    <property type="match status" value="1"/>
</dbReference>
<evidence type="ECO:0000313" key="3">
    <source>
        <dbReference type="Proteomes" id="UP000646833"/>
    </source>
</evidence>
<dbReference type="AlphaFoldDB" id="A0A830EAL7"/>
<gene>
    <name evidence="2" type="ORF">GCM10007209_37160</name>
</gene>
<dbReference type="SUPFAM" id="SSF82771">
    <property type="entry name" value="GIY-YIG endonuclease"/>
    <property type="match status" value="1"/>
</dbReference>
<organism evidence="2 3">
    <name type="scientific">Haloferax sulfurifontis</name>
    <dbReference type="NCBI Taxonomy" id="255616"/>
    <lineage>
        <taxon>Archaea</taxon>
        <taxon>Methanobacteriati</taxon>
        <taxon>Methanobacteriota</taxon>
        <taxon>Stenosarchaea group</taxon>
        <taxon>Halobacteria</taxon>
        <taxon>Halobacteriales</taxon>
        <taxon>Haloferacaceae</taxon>
        <taxon>Haloferax</taxon>
    </lineage>
</organism>
<protein>
    <recommendedName>
        <fullName evidence="1">GIY-YIG domain-containing protein</fullName>
    </recommendedName>
</protein>